<dbReference type="RefSeq" id="WP_178619113.1">
    <property type="nucleotide sequence ID" value="NZ_JACRSS010000002.1"/>
</dbReference>
<dbReference type="InterPro" id="IPR050336">
    <property type="entry name" value="Chromosome_partition/occlusion"/>
</dbReference>
<keyword evidence="6" id="KW-1185">Reference proteome</keyword>
<dbReference type="Pfam" id="PF02195">
    <property type="entry name" value="ParB_N"/>
    <property type="match status" value="1"/>
</dbReference>
<dbReference type="PANTHER" id="PTHR33375:SF8">
    <property type="entry name" value="NUCLEOID OCCLUSION PROTEIN"/>
    <property type="match status" value="1"/>
</dbReference>
<sequence length="279" mass="32388">MLKFTKAAALRDENQPAAQDTLQMIPISQIRPNPYQPRKYFSDEAIRELSSSIRQIGLLQPINVRQIGPERYEVIAGERRLRASKLAGLTHIKAIVRNEAYDTDVAMIAMIENLQRENLHFFEEAEGYQNLIREHHFTQEDLARRLSKNQSTIANKLRILRLPRTVKEKIMLYGLTERHARALLRLHNEEAQMQLVERIREENLSVKATEDIVESELKKLYGELPPEAGSNVIHMKCNYQIYLNTIKKSLEKINSLGVQTTFDYADQGDCYEVRIKIMK</sequence>
<organism evidence="5 6">
    <name type="scientific">Guopingia tenuis</name>
    <dbReference type="NCBI Taxonomy" id="2763656"/>
    <lineage>
        <taxon>Bacteria</taxon>
        <taxon>Bacillati</taxon>
        <taxon>Bacillota</taxon>
        <taxon>Clostridia</taxon>
        <taxon>Christensenellales</taxon>
        <taxon>Christensenellaceae</taxon>
        <taxon>Guopingia</taxon>
    </lineage>
</organism>
<dbReference type="FunFam" id="3.90.1530.30:FF:000001">
    <property type="entry name" value="Chromosome partitioning protein ParB"/>
    <property type="match status" value="1"/>
</dbReference>
<evidence type="ECO:0000313" key="5">
    <source>
        <dbReference type="EMBL" id="MBC8538423.1"/>
    </source>
</evidence>
<comment type="caution">
    <text evidence="5">The sequence shown here is derived from an EMBL/GenBank/DDBJ whole genome shotgun (WGS) entry which is preliminary data.</text>
</comment>
<dbReference type="Proteomes" id="UP000617951">
    <property type="component" value="Unassembled WGS sequence"/>
</dbReference>
<reference evidence="5" key="1">
    <citation type="submission" date="2020-08" db="EMBL/GenBank/DDBJ databases">
        <title>Genome public.</title>
        <authorList>
            <person name="Liu C."/>
            <person name="Sun Q."/>
        </authorList>
    </citation>
    <scope>NUCLEOTIDE SEQUENCE</scope>
    <source>
        <strain evidence="5">NSJ-63</strain>
    </source>
</reference>
<dbReference type="GO" id="GO:0007059">
    <property type="term" value="P:chromosome segregation"/>
    <property type="evidence" value="ECO:0007669"/>
    <property type="project" value="TreeGrafter"/>
</dbReference>
<dbReference type="AlphaFoldDB" id="A0A926DHX0"/>
<comment type="subcellular location">
    <subcellularLocation>
        <location evidence="1">Cytoplasm</location>
        <location evidence="1">Nucleoid</location>
    </subcellularLocation>
</comment>
<dbReference type="SUPFAM" id="SSF110849">
    <property type="entry name" value="ParB/Sulfiredoxin"/>
    <property type="match status" value="1"/>
</dbReference>
<dbReference type="EMBL" id="JACRSS010000002">
    <property type="protein sequence ID" value="MBC8538423.1"/>
    <property type="molecule type" value="Genomic_DNA"/>
</dbReference>
<proteinExistence type="inferred from homology"/>
<dbReference type="Gene3D" id="1.10.10.2830">
    <property type="match status" value="1"/>
</dbReference>
<evidence type="ECO:0000256" key="1">
    <source>
        <dbReference type="ARBA" id="ARBA00004453"/>
    </source>
</evidence>
<name>A0A926DHX0_9FIRM</name>
<dbReference type="NCBIfam" id="TIGR00180">
    <property type="entry name" value="parB_part"/>
    <property type="match status" value="1"/>
</dbReference>
<feature type="domain" description="ParB-like N-terminal" evidence="4">
    <location>
        <begin position="23"/>
        <end position="114"/>
    </location>
</feature>
<dbReference type="FunFam" id="1.10.10.2830:FF:000001">
    <property type="entry name" value="Chromosome partitioning protein ParB"/>
    <property type="match status" value="1"/>
</dbReference>
<dbReference type="CDD" id="cd16393">
    <property type="entry name" value="SPO0J_N"/>
    <property type="match status" value="1"/>
</dbReference>
<dbReference type="InterPro" id="IPR041468">
    <property type="entry name" value="HTH_ParB/Spo0J"/>
</dbReference>
<dbReference type="InterPro" id="IPR003115">
    <property type="entry name" value="ParB_N"/>
</dbReference>
<dbReference type="PANTHER" id="PTHR33375">
    <property type="entry name" value="CHROMOSOME-PARTITIONING PROTEIN PARB-RELATED"/>
    <property type="match status" value="1"/>
</dbReference>
<dbReference type="InterPro" id="IPR004437">
    <property type="entry name" value="ParB/RepB/Spo0J"/>
</dbReference>
<accession>A0A926DHX0</accession>
<dbReference type="Gene3D" id="3.90.1530.30">
    <property type="match status" value="1"/>
</dbReference>
<dbReference type="GO" id="GO:0003677">
    <property type="term" value="F:DNA binding"/>
    <property type="evidence" value="ECO:0007669"/>
    <property type="project" value="UniProtKB-KW"/>
</dbReference>
<dbReference type="Pfam" id="PF17762">
    <property type="entry name" value="HTH_ParB"/>
    <property type="match status" value="1"/>
</dbReference>
<evidence type="ECO:0000259" key="4">
    <source>
        <dbReference type="SMART" id="SM00470"/>
    </source>
</evidence>
<dbReference type="SMART" id="SM00470">
    <property type="entry name" value="ParB"/>
    <property type="match status" value="1"/>
</dbReference>
<dbReference type="GO" id="GO:0045881">
    <property type="term" value="P:positive regulation of sporulation resulting in formation of a cellular spore"/>
    <property type="evidence" value="ECO:0007669"/>
    <property type="project" value="TreeGrafter"/>
</dbReference>
<dbReference type="GO" id="GO:0005694">
    <property type="term" value="C:chromosome"/>
    <property type="evidence" value="ECO:0007669"/>
    <property type="project" value="TreeGrafter"/>
</dbReference>
<protein>
    <submittedName>
        <fullName evidence="5">ParB/RepB/Spo0J family partition protein</fullName>
    </submittedName>
</protein>
<keyword evidence="3" id="KW-0238">DNA-binding</keyword>
<dbReference type="InterPro" id="IPR036086">
    <property type="entry name" value="ParB/Sulfiredoxin_sf"/>
</dbReference>
<evidence type="ECO:0000256" key="3">
    <source>
        <dbReference type="ARBA" id="ARBA00023125"/>
    </source>
</evidence>
<comment type="similarity">
    <text evidence="2">Belongs to the ParB family.</text>
</comment>
<gene>
    <name evidence="5" type="ORF">H8693_05685</name>
</gene>
<evidence type="ECO:0000313" key="6">
    <source>
        <dbReference type="Proteomes" id="UP000617951"/>
    </source>
</evidence>
<dbReference type="GO" id="GO:0009295">
    <property type="term" value="C:nucleoid"/>
    <property type="evidence" value="ECO:0007669"/>
    <property type="project" value="UniProtKB-SubCell"/>
</dbReference>
<evidence type="ECO:0000256" key="2">
    <source>
        <dbReference type="ARBA" id="ARBA00006295"/>
    </source>
</evidence>